<dbReference type="EMBL" id="JAKOGI010000973">
    <property type="protein sequence ID" value="KAJ8428740.1"/>
    <property type="molecule type" value="Genomic_DNA"/>
</dbReference>
<keyword evidence="3" id="KW-1185">Reference proteome</keyword>
<accession>A0A9Q1JPR7</accession>
<evidence type="ECO:0000313" key="2">
    <source>
        <dbReference type="EMBL" id="KAJ8428740.1"/>
    </source>
</evidence>
<dbReference type="Proteomes" id="UP001153076">
    <property type="component" value="Unassembled WGS sequence"/>
</dbReference>
<proteinExistence type="predicted"/>
<organism evidence="2 3">
    <name type="scientific">Carnegiea gigantea</name>
    <dbReference type="NCBI Taxonomy" id="171969"/>
    <lineage>
        <taxon>Eukaryota</taxon>
        <taxon>Viridiplantae</taxon>
        <taxon>Streptophyta</taxon>
        <taxon>Embryophyta</taxon>
        <taxon>Tracheophyta</taxon>
        <taxon>Spermatophyta</taxon>
        <taxon>Magnoliopsida</taxon>
        <taxon>eudicotyledons</taxon>
        <taxon>Gunneridae</taxon>
        <taxon>Pentapetalae</taxon>
        <taxon>Caryophyllales</taxon>
        <taxon>Cactineae</taxon>
        <taxon>Cactaceae</taxon>
        <taxon>Cactoideae</taxon>
        <taxon>Echinocereeae</taxon>
        <taxon>Carnegiea</taxon>
    </lineage>
</organism>
<protein>
    <submittedName>
        <fullName evidence="2">Uncharacterized protein</fullName>
    </submittedName>
</protein>
<reference evidence="2" key="1">
    <citation type="submission" date="2022-04" db="EMBL/GenBank/DDBJ databases">
        <title>Carnegiea gigantea Genome sequencing and assembly v2.</title>
        <authorList>
            <person name="Copetti D."/>
            <person name="Sanderson M.J."/>
            <person name="Burquez A."/>
            <person name="Wojciechowski M.F."/>
        </authorList>
    </citation>
    <scope>NUCLEOTIDE SEQUENCE</scope>
    <source>
        <strain evidence="2">SGP5-SGP5p</strain>
        <tissue evidence="2">Aerial part</tissue>
    </source>
</reference>
<evidence type="ECO:0000256" key="1">
    <source>
        <dbReference type="SAM" id="MobiDB-lite"/>
    </source>
</evidence>
<feature type="region of interest" description="Disordered" evidence="1">
    <location>
        <begin position="1"/>
        <end position="116"/>
    </location>
</feature>
<dbReference type="AlphaFoldDB" id="A0A9Q1JPR7"/>
<comment type="caution">
    <text evidence="2">The sequence shown here is derived from an EMBL/GenBank/DDBJ whole genome shotgun (WGS) entry which is preliminary data.</text>
</comment>
<dbReference type="OrthoDB" id="1939467at2759"/>
<evidence type="ECO:0000313" key="3">
    <source>
        <dbReference type="Proteomes" id="UP001153076"/>
    </source>
</evidence>
<feature type="compositionally biased region" description="Basic and acidic residues" evidence="1">
    <location>
        <begin position="95"/>
        <end position="107"/>
    </location>
</feature>
<gene>
    <name evidence="2" type="ORF">Cgig2_022650</name>
</gene>
<name>A0A9Q1JPR7_9CARY</name>
<feature type="compositionally biased region" description="Basic residues" evidence="1">
    <location>
        <begin position="82"/>
        <end position="94"/>
    </location>
</feature>
<sequence>MAKFGVATEREGNRRGSRGSGRSGQRKKGADFNSGKVSKMVLRSGRKHVHSAESPETPGWTGEESDPEYRSGDEGGSQHNARAGHRKGYRVKGKGKVEEVKRRSTSDEREDGGTGQDVDIDIRHRCALDAIYALTNELSDIQKEAVRGMVWSLVLEYRTFLMDRQLVQALLQAWNPESKCFKLGQREVSFSHFDVALLTGFPASGKRIAFERSDGGSEVEQVLKGAMEERVRRESTIYAFAYERRVPRLSSWVNLYKDKKYDAGVVVRKLKDSEIIPVIEVRDDERRMQVVEALIMSEDYSAYVEDAQEREALTKEKEVHAVIKKELAELKKAVAMKTTVEDILEFVRIQGLNSTADAPERLTVGEEGTNTDIFTLDVKVEVDRASPSYPVQSSDVAETIAVGESVPSGQLGAHPIEAKLVVAGEVGEV</sequence>